<dbReference type="InterPro" id="IPR019734">
    <property type="entry name" value="TPR_rpt"/>
</dbReference>
<organism evidence="4 5">
    <name type="scientific">Flavilitoribacter nigricans (strain ATCC 23147 / DSM 23189 / NBRC 102662 / NCIMB 1420 / SS-2)</name>
    <name type="common">Lewinella nigricans</name>
    <dbReference type="NCBI Taxonomy" id="1122177"/>
    <lineage>
        <taxon>Bacteria</taxon>
        <taxon>Pseudomonadati</taxon>
        <taxon>Bacteroidota</taxon>
        <taxon>Saprospiria</taxon>
        <taxon>Saprospirales</taxon>
        <taxon>Lewinellaceae</taxon>
        <taxon>Flavilitoribacter</taxon>
    </lineage>
</organism>
<feature type="domain" description="TIR" evidence="3">
    <location>
        <begin position="13"/>
        <end position="137"/>
    </location>
</feature>
<dbReference type="Pfam" id="PF13676">
    <property type="entry name" value="TIR_2"/>
    <property type="match status" value="1"/>
</dbReference>
<sequence>MHQKDKNNDVCTVFMSYAWQTKSIANRIYFDLVRSGLKVWKDDQTTEKGWELWEKISGIIGKCSYFLLLDSVDARMTSHWVQRECAYAKELENSGKLKIAVALVDTYQATHSQKELFENHNEKLYFDFSELKEYDFDGRYKQSITDLCIFFGKDFTRWADIPRAQDFETELSNLKHLDTLNRDLLIKDYEVFQERFNHKFSTGEKRLLNLIEDCKTLGINVVSLYLALGVLQMEKPELDQALSTFTTACQFFEDDPRTFMGLGNVNSHLQNYQAAADAYLKAKELVNRSNNPNHHDHLQDVYRNLFLAYTEASQIDQALPIYEKMDIGRQQLPEVRRAYGKILMGQRKKREAISIFEKLFRERTPDVSEPYIDLAICYKHFEEYEAAIHILNSGIVACSNTYDIKKELAYFYFLMREYAVATSILEELKDSSEEPNLQVYVELATIYFLMIRTHNYTSFTEKREFRKKIKAYCRFAFDYEADNPFDYYLKGQAYYISNKSLKAKEFFETCVKRNNGNTAWKFYDEFIKL</sequence>
<keyword evidence="2" id="KW-0802">TPR repeat</keyword>
<dbReference type="SMART" id="SM00028">
    <property type="entry name" value="TPR"/>
    <property type="match status" value="4"/>
</dbReference>
<evidence type="ECO:0000256" key="1">
    <source>
        <dbReference type="ARBA" id="ARBA00022737"/>
    </source>
</evidence>
<dbReference type="Gene3D" id="1.25.40.10">
    <property type="entry name" value="Tetratricopeptide repeat domain"/>
    <property type="match status" value="2"/>
</dbReference>
<dbReference type="PANTHER" id="PTHR45641:SF1">
    <property type="entry name" value="AAA+ ATPASE DOMAIN-CONTAINING PROTEIN"/>
    <property type="match status" value="1"/>
</dbReference>
<evidence type="ECO:0000256" key="2">
    <source>
        <dbReference type="ARBA" id="ARBA00022803"/>
    </source>
</evidence>
<dbReference type="Proteomes" id="UP000223913">
    <property type="component" value="Unassembled WGS sequence"/>
</dbReference>
<dbReference type="PANTHER" id="PTHR45641">
    <property type="entry name" value="TETRATRICOPEPTIDE REPEAT PROTEIN (AFU_ORTHOLOGUE AFUA_6G03870)"/>
    <property type="match status" value="1"/>
</dbReference>
<keyword evidence="5" id="KW-1185">Reference proteome</keyword>
<dbReference type="OrthoDB" id="9807907at2"/>
<keyword evidence="1" id="KW-0677">Repeat</keyword>
<evidence type="ECO:0000259" key="3">
    <source>
        <dbReference type="Pfam" id="PF13676"/>
    </source>
</evidence>
<dbReference type="RefSeq" id="WP_099155990.1">
    <property type="nucleotide sequence ID" value="NZ_PDUD01000095.1"/>
</dbReference>
<dbReference type="InterPro" id="IPR011990">
    <property type="entry name" value="TPR-like_helical_dom_sf"/>
</dbReference>
<proteinExistence type="predicted"/>
<dbReference type="EMBL" id="PDUD01000095">
    <property type="protein sequence ID" value="PHN00593.1"/>
    <property type="molecule type" value="Genomic_DNA"/>
</dbReference>
<evidence type="ECO:0000313" key="5">
    <source>
        <dbReference type="Proteomes" id="UP000223913"/>
    </source>
</evidence>
<gene>
    <name evidence="4" type="ORF">CRP01_41425</name>
</gene>
<dbReference type="Gene3D" id="3.40.50.10140">
    <property type="entry name" value="Toll/interleukin-1 receptor homology (TIR) domain"/>
    <property type="match status" value="1"/>
</dbReference>
<dbReference type="SUPFAM" id="SSF48452">
    <property type="entry name" value="TPR-like"/>
    <property type="match status" value="1"/>
</dbReference>
<dbReference type="InterPro" id="IPR035897">
    <property type="entry name" value="Toll_tir_struct_dom_sf"/>
</dbReference>
<evidence type="ECO:0000313" key="4">
    <source>
        <dbReference type="EMBL" id="PHN00593.1"/>
    </source>
</evidence>
<dbReference type="GO" id="GO:0007165">
    <property type="term" value="P:signal transduction"/>
    <property type="evidence" value="ECO:0007669"/>
    <property type="project" value="InterPro"/>
</dbReference>
<dbReference type="InterPro" id="IPR000157">
    <property type="entry name" value="TIR_dom"/>
</dbReference>
<accession>A0A2D0MYR2</accession>
<protein>
    <recommendedName>
        <fullName evidence="3">TIR domain-containing protein</fullName>
    </recommendedName>
</protein>
<dbReference type="Pfam" id="PF13181">
    <property type="entry name" value="TPR_8"/>
    <property type="match status" value="1"/>
</dbReference>
<comment type="caution">
    <text evidence="4">The sequence shown here is derived from an EMBL/GenBank/DDBJ whole genome shotgun (WGS) entry which is preliminary data.</text>
</comment>
<dbReference type="AlphaFoldDB" id="A0A2D0MYR2"/>
<dbReference type="SUPFAM" id="SSF52200">
    <property type="entry name" value="Toll/Interleukin receptor TIR domain"/>
    <property type="match status" value="1"/>
</dbReference>
<name>A0A2D0MYR2_FLAN2</name>
<reference evidence="4 5" key="1">
    <citation type="submission" date="2017-10" db="EMBL/GenBank/DDBJ databases">
        <title>The draft genome sequence of Lewinella nigricans NBRC 102662.</title>
        <authorList>
            <person name="Wang K."/>
        </authorList>
    </citation>
    <scope>NUCLEOTIDE SEQUENCE [LARGE SCALE GENOMIC DNA]</scope>
    <source>
        <strain evidence="4 5">NBRC 102662</strain>
    </source>
</reference>